<dbReference type="InterPro" id="IPR029058">
    <property type="entry name" value="AB_hydrolase_fold"/>
</dbReference>
<dbReference type="EMBL" id="LKAJ02000001">
    <property type="protein sequence ID" value="MCS5711000.1"/>
    <property type="molecule type" value="Genomic_DNA"/>
</dbReference>
<evidence type="ECO:0000259" key="3">
    <source>
        <dbReference type="Pfam" id="PF07859"/>
    </source>
</evidence>
<dbReference type="EC" id="3.1.1.1" evidence="4"/>
<dbReference type="InterPro" id="IPR050300">
    <property type="entry name" value="GDXG_lipolytic_enzyme"/>
</dbReference>
<dbReference type="Proteomes" id="UP000051497">
    <property type="component" value="Unassembled WGS sequence"/>
</dbReference>
<accession>A0A0Q9YNE6</accession>
<feature type="region of interest" description="Disordered" evidence="2">
    <location>
        <begin position="315"/>
        <end position="334"/>
    </location>
</feature>
<dbReference type="PANTHER" id="PTHR48081:SF8">
    <property type="entry name" value="ALPHA_BETA HYDROLASE FOLD-3 DOMAIN-CONTAINING PROTEIN-RELATED"/>
    <property type="match status" value="1"/>
</dbReference>
<dbReference type="EMBL" id="LKAJ01000005">
    <property type="protein sequence ID" value="KRG21433.1"/>
    <property type="molecule type" value="Genomic_DNA"/>
</dbReference>
<evidence type="ECO:0000313" key="5">
    <source>
        <dbReference type="EMBL" id="MCS5711000.1"/>
    </source>
</evidence>
<proteinExistence type="predicted"/>
<reference evidence="4" key="1">
    <citation type="submission" date="2015-09" db="EMBL/GenBank/DDBJ databases">
        <title>Draft Genome Sequences of Two Novel Amoeba-resistant Intranuclear Bacteria, Candidatus Berkiella cookevillensis and Candidatus Berkiella aquae.</title>
        <authorList>
            <person name="Mehari Y.T."/>
            <person name="Arivett B.A."/>
            <person name="Farone A.L."/>
            <person name="Gunderson J.H."/>
            <person name="Farone M.B."/>
        </authorList>
    </citation>
    <scope>NUCLEOTIDE SEQUENCE [LARGE SCALE GENOMIC DNA]</scope>
    <source>
        <strain evidence="4">HT99</strain>
    </source>
</reference>
<dbReference type="InterPro" id="IPR013094">
    <property type="entry name" value="AB_hydrolase_3"/>
</dbReference>
<keyword evidence="1 4" id="KW-0378">Hydrolase</keyword>
<protein>
    <submittedName>
        <fullName evidence="5">Alpha/beta hydrolase</fullName>
    </submittedName>
    <submittedName>
        <fullName evidence="4">Carboxylesterase NlhH</fullName>
        <ecNumber evidence="4">3.1.1.1</ecNumber>
    </submittedName>
</protein>
<dbReference type="SUPFAM" id="SSF53474">
    <property type="entry name" value="alpha/beta-Hydrolases"/>
    <property type="match status" value="1"/>
</dbReference>
<evidence type="ECO:0000313" key="4">
    <source>
        <dbReference type="EMBL" id="KRG21433.1"/>
    </source>
</evidence>
<sequence length="350" mass="38642">MPLNPILKRLLTKAYLHGFANLHQFSTEEIRQYLQHPKLKVTMAAFQDYQTHHGLTLRCYTPASLAGDDHPCPVVIYLSATAFVLDRLDACNDYCSLLANNLNMKVINIAHRLAPEHKFPRFLFDCTESIEWIYQHASTLNIDPEKIAIWGESSGGSIAASSTHVLRDAKLPIIKHQTLFYPMVDLVNPFRSKALYSNGFMLDKSFVEWLDKRGFHPEQDRSCPLASPLLSTHFGDLPPATLISAQYDPLRDEGEAYAKKLRDAGVAVTTQRFKGMIHGFMRFYPKVAATQDALDFACVALKKHFEEKVSQGLETVGGGTKPVEGGSTVGTEGWAGADGAASGFVPSAGA</sequence>
<name>A0A0Q9YNE6_9GAMM</name>
<feature type="domain" description="Alpha/beta hydrolase fold-3" evidence="3">
    <location>
        <begin position="75"/>
        <end position="281"/>
    </location>
</feature>
<dbReference type="AlphaFoldDB" id="A0A0Q9YNE6"/>
<gene>
    <name evidence="4" type="primary">nlhH_2</name>
    <name evidence="5" type="ORF">HT99x_006120</name>
    <name evidence="4" type="ORF">HT99x_01609</name>
</gene>
<dbReference type="Gene3D" id="3.40.50.1820">
    <property type="entry name" value="alpha/beta hydrolase"/>
    <property type="match status" value="1"/>
</dbReference>
<reference evidence="5" key="2">
    <citation type="journal article" date="2016" name="Genome Announc.">
        <title>Draft Genome Sequences of Two Novel Amoeba-Resistant Intranuclear Bacteria, 'Candidatus Berkiella cookevillensis' and 'Candidatus Berkiella aquae'.</title>
        <authorList>
            <person name="Mehari Y.T."/>
            <person name="Arivett B.A."/>
            <person name="Farone A.L."/>
            <person name="Gunderson J.H."/>
            <person name="Farone M.B."/>
        </authorList>
    </citation>
    <scope>NUCLEOTIDE SEQUENCE</scope>
    <source>
        <strain evidence="5">HT99</strain>
    </source>
</reference>
<evidence type="ECO:0000256" key="2">
    <source>
        <dbReference type="SAM" id="MobiDB-lite"/>
    </source>
</evidence>
<evidence type="ECO:0000313" key="6">
    <source>
        <dbReference type="Proteomes" id="UP000051497"/>
    </source>
</evidence>
<dbReference type="Pfam" id="PF07859">
    <property type="entry name" value="Abhydrolase_3"/>
    <property type="match status" value="1"/>
</dbReference>
<organism evidence="4">
    <name type="scientific">Candidatus Berkiella aquae</name>
    <dbReference type="NCBI Taxonomy" id="295108"/>
    <lineage>
        <taxon>Bacteria</taxon>
        <taxon>Pseudomonadati</taxon>
        <taxon>Pseudomonadota</taxon>
        <taxon>Gammaproteobacteria</taxon>
        <taxon>Candidatus Berkiellales</taxon>
        <taxon>Candidatus Berkiellaceae</taxon>
        <taxon>Candidatus Berkiella</taxon>
    </lineage>
</organism>
<keyword evidence="6" id="KW-1185">Reference proteome</keyword>
<reference evidence="5" key="3">
    <citation type="submission" date="2021-06" db="EMBL/GenBank/DDBJ databases">
        <title>Genomic Description and Analysis of Intracellular Bacteria, Candidatus Berkiella cookevillensis and Candidatus Berkiella aquae.</title>
        <authorList>
            <person name="Kidane D.T."/>
            <person name="Mehari Y.T."/>
            <person name="Rice F.C."/>
            <person name="Arivett B.A."/>
            <person name="Farone A.L."/>
            <person name="Berk S.G."/>
            <person name="Farone M.B."/>
        </authorList>
    </citation>
    <scope>NUCLEOTIDE SEQUENCE</scope>
    <source>
        <strain evidence="5">HT99</strain>
    </source>
</reference>
<dbReference type="PANTHER" id="PTHR48081">
    <property type="entry name" value="AB HYDROLASE SUPERFAMILY PROTEIN C4A8.06C"/>
    <property type="match status" value="1"/>
</dbReference>
<dbReference type="GO" id="GO:0106435">
    <property type="term" value="F:carboxylesterase activity"/>
    <property type="evidence" value="ECO:0007669"/>
    <property type="project" value="UniProtKB-EC"/>
</dbReference>
<dbReference type="STRING" id="295108.HT99x_01609"/>
<comment type="caution">
    <text evidence="4">The sequence shown here is derived from an EMBL/GenBank/DDBJ whole genome shotgun (WGS) entry which is preliminary data.</text>
</comment>
<dbReference type="OrthoDB" id="9806180at2"/>
<evidence type="ECO:0000256" key="1">
    <source>
        <dbReference type="ARBA" id="ARBA00022801"/>
    </source>
</evidence>